<dbReference type="Gene3D" id="2.60.120.10">
    <property type="entry name" value="Jelly Rolls"/>
    <property type="match status" value="1"/>
</dbReference>
<reference evidence="2" key="1">
    <citation type="submission" date="2021-02" db="EMBL/GenBank/DDBJ databases">
        <authorList>
            <person name="Dougan E. K."/>
            <person name="Rhodes N."/>
            <person name="Thang M."/>
            <person name="Chan C."/>
        </authorList>
    </citation>
    <scope>NUCLEOTIDE SEQUENCE</scope>
</reference>
<dbReference type="SUPFAM" id="SSF51206">
    <property type="entry name" value="cAMP-binding domain-like"/>
    <property type="match status" value="1"/>
</dbReference>
<dbReference type="OrthoDB" id="100546at2759"/>
<feature type="domain" description="Cyclic nucleotide-binding" evidence="1">
    <location>
        <begin position="73"/>
        <end position="160"/>
    </location>
</feature>
<accession>A0A812YB13</accession>
<proteinExistence type="predicted"/>
<dbReference type="EMBL" id="CAJNJA010040645">
    <property type="protein sequence ID" value="CAE7767944.1"/>
    <property type="molecule type" value="Genomic_DNA"/>
</dbReference>
<keyword evidence="3" id="KW-1185">Reference proteome</keyword>
<sequence length="160" mass="16769">FGNSEIRKPGTLLGSSGVMYSSLTCSGATAVDKVTCLALGRKSLESLLGPGGSVLRRSAIKALLMDNVEHVDYFKELSDSELHKVVDLFEETSFPPLGTIVSAGAPAQLIVVVAGKVAIIGSDTEEAQDAATLEKQAVNVLLPGQVHGARSLLNNTPMEY</sequence>
<evidence type="ECO:0000313" key="2">
    <source>
        <dbReference type="EMBL" id="CAE7767944.1"/>
    </source>
</evidence>
<comment type="caution">
    <text evidence="2">The sequence shown here is derived from an EMBL/GenBank/DDBJ whole genome shotgun (WGS) entry which is preliminary data.</text>
</comment>
<dbReference type="PROSITE" id="PS50042">
    <property type="entry name" value="CNMP_BINDING_3"/>
    <property type="match status" value="1"/>
</dbReference>
<gene>
    <name evidence="2" type="primary">egl-4</name>
    <name evidence="2" type="ORF">SNEC2469_LOCUS22413</name>
</gene>
<dbReference type="InterPro" id="IPR014710">
    <property type="entry name" value="RmlC-like_jellyroll"/>
</dbReference>
<dbReference type="InterPro" id="IPR000595">
    <property type="entry name" value="cNMP-bd_dom"/>
</dbReference>
<name>A0A812YB13_9DINO</name>
<evidence type="ECO:0000313" key="3">
    <source>
        <dbReference type="Proteomes" id="UP000601435"/>
    </source>
</evidence>
<evidence type="ECO:0000259" key="1">
    <source>
        <dbReference type="PROSITE" id="PS50042"/>
    </source>
</evidence>
<feature type="non-terminal residue" evidence="2">
    <location>
        <position position="160"/>
    </location>
</feature>
<dbReference type="InterPro" id="IPR018490">
    <property type="entry name" value="cNMP-bd_dom_sf"/>
</dbReference>
<dbReference type="Proteomes" id="UP000601435">
    <property type="component" value="Unassembled WGS sequence"/>
</dbReference>
<organism evidence="2 3">
    <name type="scientific">Symbiodinium necroappetens</name>
    <dbReference type="NCBI Taxonomy" id="1628268"/>
    <lineage>
        <taxon>Eukaryota</taxon>
        <taxon>Sar</taxon>
        <taxon>Alveolata</taxon>
        <taxon>Dinophyceae</taxon>
        <taxon>Suessiales</taxon>
        <taxon>Symbiodiniaceae</taxon>
        <taxon>Symbiodinium</taxon>
    </lineage>
</organism>
<dbReference type="AlphaFoldDB" id="A0A812YB13"/>
<protein>
    <submittedName>
        <fullName evidence="2">Egl-4 protein</fullName>
    </submittedName>
</protein>
<feature type="non-terminal residue" evidence="2">
    <location>
        <position position="1"/>
    </location>
</feature>